<dbReference type="PANTHER" id="PTHR38116:SF9">
    <property type="entry name" value="BZIP DOMAIN-CONTAINING PROTEIN"/>
    <property type="match status" value="1"/>
</dbReference>
<evidence type="ECO:0000313" key="3">
    <source>
        <dbReference type="Proteomes" id="UP000800094"/>
    </source>
</evidence>
<dbReference type="Proteomes" id="UP000800094">
    <property type="component" value="Unassembled WGS sequence"/>
</dbReference>
<dbReference type="Gene3D" id="1.20.5.170">
    <property type="match status" value="1"/>
</dbReference>
<gene>
    <name evidence="2" type="ORF">BU26DRAFT_523328</name>
</gene>
<dbReference type="AlphaFoldDB" id="A0A6A6I0D2"/>
<keyword evidence="3" id="KW-1185">Reference proteome</keyword>
<dbReference type="GeneID" id="54583349"/>
<protein>
    <recommendedName>
        <fullName evidence="4">BZIP domain-containing protein</fullName>
    </recommendedName>
</protein>
<evidence type="ECO:0008006" key="4">
    <source>
        <dbReference type="Google" id="ProtNLM"/>
    </source>
</evidence>
<dbReference type="PANTHER" id="PTHR38116">
    <property type="entry name" value="CHROMOSOME 7, WHOLE GENOME SHOTGUN SEQUENCE"/>
    <property type="match status" value="1"/>
</dbReference>
<feature type="region of interest" description="Disordered" evidence="1">
    <location>
        <begin position="1"/>
        <end position="26"/>
    </location>
</feature>
<evidence type="ECO:0000256" key="1">
    <source>
        <dbReference type="SAM" id="MobiDB-lite"/>
    </source>
</evidence>
<name>A0A6A6I0D2_9PLEO</name>
<organism evidence="2 3">
    <name type="scientific">Trematosphaeria pertusa</name>
    <dbReference type="NCBI Taxonomy" id="390896"/>
    <lineage>
        <taxon>Eukaryota</taxon>
        <taxon>Fungi</taxon>
        <taxon>Dikarya</taxon>
        <taxon>Ascomycota</taxon>
        <taxon>Pezizomycotina</taxon>
        <taxon>Dothideomycetes</taxon>
        <taxon>Pleosporomycetidae</taxon>
        <taxon>Pleosporales</taxon>
        <taxon>Massarineae</taxon>
        <taxon>Trematosphaeriaceae</taxon>
        <taxon>Trematosphaeria</taxon>
    </lineage>
</organism>
<dbReference type="InterPro" id="IPR046347">
    <property type="entry name" value="bZIP_sf"/>
</dbReference>
<dbReference type="RefSeq" id="XP_033678740.1">
    <property type="nucleotide sequence ID" value="XM_033830019.1"/>
</dbReference>
<accession>A0A6A6I0D2</accession>
<reference evidence="2" key="1">
    <citation type="journal article" date="2020" name="Stud. Mycol.">
        <title>101 Dothideomycetes genomes: a test case for predicting lifestyles and emergence of pathogens.</title>
        <authorList>
            <person name="Haridas S."/>
            <person name="Albert R."/>
            <person name="Binder M."/>
            <person name="Bloem J."/>
            <person name="Labutti K."/>
            <person name="Salamov A."/>
            <person name="Andreopoulos B."/>
            <person name="Baker S."/>
            <person name="Barry K."/>
            <person name="Bills G."/>
            <person name="Bluhm B."/>
            <person name="Cannon C."/>
            <person name="Castanera R."/>
            <person name="Culley D."/>
            <person name="Daum C."/>
            <person name="Ezra D."/>
            <person name="Gonzalez J."/>
            <person name="Henrissat B."/>
            <person name="Kuo A."/>
            <person name="Liang C."/>
            <person name="Lipzen A."/>
            <person name="Lutzoni F."/>
            <person name="Magnuson J."/>
            <person name="Mondo S."/>
            <person name="Nolan M."/>
            <person name="Ohm R."/>
            <person name="Pangilinan J."/>
            <person name="Park H.-J."/>
            <person name="Ramirez L."/>
            <person name="Alfaro M."/>
            <person name="Sun H."/>
            <person name="Tritt A."/>
            <person name="Yoshinaga Y."/>
            <person name="Zwiers L.-H."/>
            <person name="Turgeon B."/>
            <person name="Goodwin S."/>
            <person name="Spatafora J."/>
            <person name="Crous P."/>
            <person name="Grigoriev I."/>
        </authorList>
    </citation>
    <scope>NUCLEOTIDE SEQUENCE</scope>
    <source>
        <strain evidence="2">CBS 122368</strain>
    </source>
</reference>
<evidence type="ECO:0000313" key="2">
    <source>
        <dbReference type="EMBL" id="KAF2243736.1"/>
    </source>
</evidence>
<dbReference type="GO" id="GO:0003700">
    <property type="term" value="F:DNA-binding transcription factor activity"/>
    <property type="evidence" value="ECO:0007669"/>
    <property type="project" value="InterPro"/>
</dbReference>
<dbReference type="InterPro" id="IPR021833">
    <property type="entry name" value="DUF3425"/>
</dbReference>
<sequence length="318" mass="35605">MPADKRKKSKTPEEVPEPGNPERKRVLNVLAQRRYRQRRREKIAALEAQAKQSSDQQHDGGAWLEPQNTASAASETMSEESPEGIEEVIRDAEYVGFASLDFNQVPLDMQLFQDFSFSNLPSPIPSTPTSTEPSLNFPITPDGGQLSIPILPVMRAFATIATALDLVSHIYDPSYLHTLPPAPPPSLPSNLHPTPSQITIPHHPFIDTLPWPSVREKLICMFSLPSALRPPIAQDDEGDEGQSKAVVRLAQDLDDCNEGVRIHGNMVGWHASNELVEEAWEIGEVFFRNWWWCLDGKIVETTNRRRRERGLGALRIKG</sequence>
<feature type="region of interest" description="Disordered" evidence="1">
    <location>
        <begin position="39"/>
        <end position="84"/>
    </location>
</feature>
<dbReference type="Pfam" id="PF11905">
    <property type="entry name" value="DUF3425"/>
    <property type="match status" value="1"/>
</dbReference>
<dbReference type="EMBL" id="ML987204">
    <property type="protein sequence ID" value="KAF2243736.1"/>
    <property type="molecule type" value="Genomic_DNA"/>
</dbReference>
<dbReference type="SUPFAM" id="SSF57959">
    <property type="entry name" value="Leucine zipper domain"/>
    <property type="match status" value="1"/>
</dbReference>
<dbReference type="OrthoDB" id="5973539at2759"/>
<proteinExistence type="predicted"/>